<evidence type="ECO:0000256" key="1">
    <source>
        <dbReference type="SAM" id="SignalP"/>
    </source>
</evidence>
<dbReference type="Pfam" id="PF13540">
    <property type="entry name" value="RCC1_2"/>
    <property type="match status" value="2"/>
</dbReference>
<evidence type="ECO:0000313" key="2">
    <source>
        <dbReference type="EMBL" id="MDC3988512.1"/>
    </source>
</evidence>
<dbReference type="GO" id="GO:0005085">
    <property type="term" value="F:guanyl-nucleotide exchange factor activity"/>
    <property type="evidence" value="ECO:0007669"/>
    <property type="project" value="TreeGrafter"/>
</dbReference>
<dbReference type="InterPro" id="IPR000408">
    <property type="entry name" value="Reg_chr_condens"/>
</dbReference>
<keyword evidence="3" id="KW-1185">Reference proteome</keyword>
<dbReference type="AlphaFoldDB" id="A0A9X3XE00"/>
<feature type="chain" id="PRO_5040842949" description="Alpha-tubulin suppressor-like RCC1 family protein" evidence="1">
    <location>
        <begin position="22"/>
        <end position="724"/>
    </location>
</feature>
<evidence type="ECO:0008006" key="4">
    <source>
        <dbReference type="Google" id="ProtNLM"/>
    </source>
</evidence>
<dbReference type="Gene3D" id="2.130.10.30">
    <property type="entry name" value="Regulator of chromosome condensation 1/beta-lactamase-inhibitor protein II"/>
    <property type="match status" value="4"/>
</dbReference>
<dbReference type="Proteomes" id="UP001151081">
    <property type="component" value="Unassembled WGS sequence"/>
</dbReference>
<organism evidence="2 3">
    <name type="scientific">Polyangium jinanense</name>
    <dbReference type="NCBI Taxonomy" id="2829994"/>
    <lineage>
        <taxon>Bacteria</taxon>
        <taxon>Pseudomonadati</taxon>
        <taxon>Myxococcota</taxon>
        <taxon>Polyangia</taxon>
        <taxon>Polyangiales</taxon>
        <taxon>Polyangiaceae</taxon>
        <taxon>Polyangium</taxon>
    </lineage>
</organism>
<dbReference type="PANTHER" id="PTHR45982">
    <property type="entry name" value="REGULATOR OF CHROMOSOME CONDENSATION"/>
    <property type="match status" value="1"/>
</dbReference>
<sequence length="724" mass="77935">MIPTHSGRFWVLAFLLPTVWACSPAPTPATSNLPPGTEHSSAPTPPSIIADVTLGKEHGCVRMTDGRVRCWGKNTRGQLGTGDDAPSSTLRDVEGVRDVRELHAFGDSTCAVKRDGTVWCWGDWSVSLSTVQGVRETCGKSPEPARLCQRTPVALYGLTGVTSLEIETSRACVRTEQGPVECWGQESHSTIRLHRDREKLGAVPKIRVGDLTRCLLTEAGTADCATWGRDRSEPWPLPAAWGAVDDIRMNQEGTRACAKLRQGGDWRCAPVGATSWMMEAEKQEGSFRGSKQIELARQNGCSLGEDGRVRCWGLNYCNQLGQPSSTKQTERASDQPIEVPGLRDVVSLSVELDRACAVTRDGKLVCWGGQPERRTYDLTSAYSPWRGKSAQPVKGLTNVRQLTADNHSLCALRDDGAVLCWGDNASGQLGDGTQADRALPVPVRGLSNAQDVACAGRRCCALLPDKTVSCWGLLDGTSNLNAVREPRPIPSLTNVVDIVGGSISYCFQHEDGAISCWRSSHLYPISPEYGGEPRRTAARDATQLVVGGNHACMRDRAGRVRCWGWNYGGVISSPAMGTVSYTPLTVPNLGTRGTLAAGPFAMYDVTPEGTVFAWGATRNADDKRPFVPTKVTSFGSDVVAVVDKISHVCVLRRNGSVACEEPQLGGRNQLEDVAGMSNITELVRGDKMLCGRTRAGGVVCAGSNEYGQLGDGTMVCTAEPFEIR</sequence>
<dbReference type="GO" id="GO:0005737">
    <property type="term" value="C:cytoplasm"/>
    <property type="evidence" value="ECO:0007669"/>
    <property type="project" value="TreeGrafter"/>
</dbReference>
<keyword evidence="1" id="KW-0732">Signal</keyword>
<dbReference type="RefSeq" id="WP_272425930.1">
    <property type="nucleotide sequence ID" value="NZ_JAGTJJ010000075.1"/>
</dbReference>
<dbReference type="InterPro" id="IPR009091">
    <property type="entry name" value="RCC1/BLIP-II"/>
</dbReference>
<dbReference type="EMBL" id="JAGTJJ010000075">
    <property type="protein sequence ID" value="MDC3988512.1"/>
    <property type="molecule type" value="Genomic_DNA"/>
</dbReference>
<reference evidence="2 3" key="1">
    <citation type="submission" date="2021-04" db="EMBL/GenBank/DDBJ databases">
        <title>Genome analysis of Polyangium sp.</title>
        <authorList>
            <person name="Li Y."/>
            <person name="Wang J."/>
        </authorList>
    </citation>
    <scope>NUCLEOTIDE SEQUENCE [LARGE SCALE GENOMIC DNA]</scope>
    <source>
        <strain evidence="2 3">SDU14</strain>
    </source>
</reference>
<feature type="signal peptide" evidence="1">
    <location>
        <begin position="1"/>
        <end position="21"/>
    </location>
</feature>
<evidence type="ECO:0000313" key="3">
    <source>
        <dbReference type="Proteomes" id="UP001151081"/>
    </source>
</evidence>
<proteinExistence type="predicted"/>
<accession>A0A9X3XE00</accession>
<dbReference type="SUPFAM" id="SSF50985">
    <property type="entry name" value="RCC1/BLIP-II"/>
    <property type="match status" value="3"/>
</dbReference>
<comment type="caution">
    <text evidence="2">The sequence shown here is derived from an EMBL/GenBank/DDBJ whole genome shotgun (WGS) entry which is preliminary data.</text>
</comment>
<protein>
    <recommendedName>
        <fullName evidence="4">Alpha-tubulin suppressor-like RCC1 family protein</fullName>
    </recommendedName>
</protein>
<name>A0A9X3XE00_9BACT</name>
<dbReference type="PANTHER" id="PTHR45982:SF1">
    <property type="entry name" value="REGULATOR OF CHROMOSOME CONDENSATION"/>
    <property type="match status" value="1"/>
</dbReference>
<dbReference type="InterPro" id="IPR051553">
    <property type="entry name" value="Ran_GTPase-activating"/>
</dbReference>
<dbReference type="PROSITE" id="PS50012">
    <property type="entry name" value="RCC1_3"/>
    <property type="match status" value="3"/>
</dbReference>
<dbReference type="Pfam" id="PF00415">
    <property type="entry name" value="RCC1"/>
    <property type="match status" value="1"/>
</dbReference>
<gene>
    <name evidence="2" type="ORF">KEG57_49050</name>
</gene>